<evidence type="ECO:0000313" key="1">
    <source>
        <dbReference type="EMBL" id="GFS18658.1"/>
    </source>
</evidence>
<keyword evidence="2" id="KW-1185">Reference proteome</keyword>
<accession>A0AAV4J9Q1</accession>
<comment type="caution">
    <text evidence="1">The sequence shown here is derived from an EMBL/GenBank/DDBJ whole genome shotgun (WGS) entry which is preliminary data.</text>
</comment>
<protein>
    <submittedName>
        <fullName evidence="1">Uncharacterized protein</fullName>
    </submittedName>
</protein>
<sequence>MGSYCYCCMGWTQIRLDLLYIRSLLLHHNSNNNFLLLLHAIFTTKRCCLTVGFRFQCGRRSRQKNVGSGLTVGSGVCVDLAIECSPLLLTSLQSTFAVGVASVHLLLFWSGVRPGILTSCLRYLVAEGLDLPGVLSNTCLKESLLPTGL</sequence>
<dbReference type="Proteomes" id="UP000762676">
    <property type="component" value="Unassembled WGS sequence"/>
</dbReference>
<name>A0AAV4J9Q1_9GAST</name>
<reference evidence="1 2" key="1">
    <citation type="journal article" date="2021" name="Elife">
        <title>Chloroplast acquisition without the gene transfer in kleptoplastic sea slugs, Plakobranchus ocellatus.</title>
        <authorList>
            <person name="Maeda T."/>
            <person name="Takahashi S."/>
            <person name="Yoshida T."/>
            <person name="Shimamura S."/>
            <person name="Takaki Y."/>
            <person name="Nagai Y."/>
            <person name="Toyoda A."/>
            <person name="Suzuki Y."/>
            <person name="Arimoto A."/>
            <person name="Ishii H."/>
            <person name="Satoh N."/>
            <person name="Nishiyama T."/>
            <person name="Hasebe M."/>
            <person name="Maruyama T."/>
            <person name="Minagawa J."/>
            <person name="Obokata J."/>
            <person name="Shigenobu S."/>
        </authorList>
    </citation>
    <scope>NUCLEOTIDE SEQUENCE [LARGE SCALE GENOMIC DNA]</scope>
</reference>
<dbReference type="AlphaFoldDB" id="A0AAV4J9Q1"/>
<dbReference type="EMBL" id="BMAT01006728">
    <property type="protein sequence ID" value="GFS18658.1"/>
    <property type="molecule type" value="Genomic_DNA"/>
</dbReference>
<gene>
    <name evidence="1" type="ORF">ElyMa_003268400</name>
</gene>
<organism evidence="1 2">
    <name type="scientific">Elysia marginata</name>
    <dbReference type="NCBI Taxonomy" id="1093978"/>
    <lineage>
        <taxon>Eukaryota</taxon>
        <taxon>Metazoa</taxon>
        <taxon>Spiralia</taxon>
        <taxon>Lophotrochozoa</taxon>
        <taxon>Mollusca</taxon>
        <taxon>Gastropoda</taxon>
        <taxon>Heterobranchia</taxon>
        <taxon>Euthyneura</taxon>
        <taxon>Panpulmonata</taxon>
        <taxon>Sacoglossa</taxon>
        <taxon>Placobranchoidea</taxon>
        <taxon>Plakobranchidae</taxon>
        <taxon>Elysia</taxon>
    </lineage>
</organism>
<evidence type="ECO:0000313" key="2">
    <source>
        <dbReference type="Proteomes" id="UP000762676"/>
    </source>
</evidence>
<proteinExistence type="predicted"/>